<evidence type="ECO:0000313" key="8">
    <source>
        <dbReference type="Proteomes" id="UP000013827"/>
    </source>
</evidence>
<keyword evidence="2" id="KW-0812">Transmembrane</keyword>
<dbReference type="GO" id="GO:0055085">
    <property type="term" value="P:transmembrane transport"/>
    <property type="evidence" value="ECO:0007669"/>
    <property type="project" value="InterPro"/>
</dbReference>
<dbReference type="HOGENOM" id="CLU_2115290_0_0_1"/>
<dbReference type="AlphaFoldDB" id="A0A0D3IYE0"/>
<comment type="subcellular location">
    <subcellularLocation>
        <location evidence="1">Membrane</location>
    </subcellularLocation>
</comment>
<dbReference type="Gene3D" id="2.30.30.60">
    <property type="match status" value="1"/>
</dbReference>
<dbReference type="Proteomes" id="UP000013827">
    <property type="component" value="Unassembled WGS sequence"/>
</dbReference>
<evidence type="ECO:0000256" key="5">
    <source>
        <dbReference type="SAM" id="SignalP"/>
    </source>
</evidence>
<sequence>LLAIGGASSLIFATACLTPLSNLVQGLVIAVSRPFATGDKISIGSMSPLIGLVEHFGWYQSRLRTANNELVVLPNSMLAKEQVVNLSRRTSKKIQATFRVRYDDLPKVHPLLEEL</sequence>
<protein>
    <recommendedName>
        <fullName evidence="6">Mechanosensitive ion channel MscS domain-containing protein</fullName>
    </recommendedName>
</protein>
<dbReference type="RefSeq" id="XP_005768704.1">
    <property type="nucleotide sequence ID" value="XM_005768647.1"/>
</dbReference>
<name>A0A0D3IYE0_EMIH1</name>
<evidence type="ECO:0000313" key="7">
    <source>
        <dbReference type="EnsemblProtists" id="EOD16275"/>
    </source>
</evidence>
<keyword evidence="3" id="KW-1133">Transmembrane helix</keyword>
<feature type="domain" description="Mechanosensitive ion channel MscS" evidence="6">
    <location>
        <begin position="19"/>
        <end position="88"/>
    </location>
</feature>
<dbReference type="EnsemblProtists" id="EOD16275">
    <property type="protein sequence ID" value="EOD16275"/>
    <property type="gene ID" value="EMIHUDRAFT_57591"/>
</dbReference>
<dbReference type="STRING" id="2903.R1DP64"/>
<evidence type="ECO:0000256" key="4">
    <source>
        <dbReference type="ARBA" id="ARBA00023136"/>
    </source>
</evidence>
<feature type="chain" id="PRO_5044291254" description="Mechanosensitive ion channel MscS domain-containing protein" evidence="5">
    <location>
        <begin position="27"/>
        <end position="115"/>
    </location>
</feature>
<feature type="signal peptide" evidence="5">
    <location>
        <begin position="1"/>
        <end position="26"/>
    </location>
</feature>
<dbReference type="PaxDb" id="2903-EOD16275"/>
<dbReference type="GeneID" id="17262435"/>
<dbReference type="KEGG" id="ehx:EMIHUDRAFT_57591"/>
<dbReference type="PANTHER" id="PTHR30566">
    <property type="entry name" value="YNAI-RELATED MECHANOSENSITIVE ION CHANNEL"/>
    <property type="match status" value="1"/>
</dbReference>
<accession>A0A0D3IYE0</accession>
<dbReference type="InterPro" id="IPR010920">
    <property type="entry name" value="LSM_dom_sf"/>
</dbReference>
<organism evidence="7 8">
    <name type="scientific">Emiliania huxleyi (strain CCMP1516)</name>
    <dbReference type="NCBI Taxonomy" id="280463"/>
    <lineage>
        <taxon>Eukaryota</taxon>
        <taxon>Haptista</taxon>
        <taxon>Haptophyta</taxon>
        <taxon>Prymnesiophyceae</taxon>
        <taxon>Isochrysidales</taxon>
        <taxon>Noelaerhabdaceae</taxon>
        <taxon>Emiliania</taxon>
    </lineage>
</organism>
<dbReference type="Pfam" id="PF00924">
    <property type="entry name" value="MS_channel_2nd"/>
    <property type="match status" value="1"/>
</dbReference>
<dbReference type="SUPFAM" id="SSF50182">
    <property type="entry name" value="Sm-like ribonucleoproteins"/>
    <property type="match status" value="1"/>
</dbReference>
<evidence type="ECO:0000256" key="3">
    <source>
        <dbReference type="ARBA" id="ARBA00022989"/>
    </source>
</evidence>
<keyword evidence="8" id="KW-1185">Reference proteome</keyword>
<dbReference type="GO" id="GO:0016020">
    <property type="term" value="C:membrane"/>
    <property type="evidence" value="ECO:0007669"/>
    <property type="project" value="UniProtKB-SubCell"/>
</dbReference>
<keyword evidence="4" id="KW-0472">Membrane</keyword>
<dbReference type="InterPro" id="IPR023408">
    <property type="entry name" value="MscS_beta-dom_sf"/>
</dbReference>
<reference evidence="7" key="2">
    <citation type="submission" date="2024-10" db="UniProtKB">
        <authorList>
            <consortium name="EnsemblProtists"/>
        </authorList>
    </citation>
    <scope>IDENTIFICATION</scope>
</reference>
<dbReference type="PANTHER" id="PTHR30566:SF5">
    <property type="entry name" value="MECHANOSENSITIVE ION CHANNEL PROTEIN 1, MITOCHONDRIAL-RELATED"/>
    <property type="match status" value="1"/>
</dbReference>
<evidence type="ECO:0000259" key="6">
    <source>
        <dbReference type="Pfam" id="PF00924"/>
    </source>
</evidence>
<keyword evidence="5" id="KW-0732">Signal</keyword>
<reference evidence="8" key="1">
    <citation type="journal article" date="2013" name="Nature">
        <title>Pan genome of the phytoplankton Emiliania underpins its global distribution.</title>
        <authorList>
            <person name="Read B.A."/>
            <person name="Kegel J."/>
            <person name="Klute M.J."/>
            <person name="Kuo A."/>
            <person name="Lefebvre S.C."/>
            <person name="Maumus F."/>
            <person name="Mayer C."/>
            <person name="Miller J."/>
            <person name="Monier A."/>
            <person name="Salamov A."/>
            <person name="Young J."/>
            <person name="Aguilar M."/>
            <person name="Claverie J.M."/>
            <person name="Frickenhaus S."/>
            <person name="Gonzalez K."/>
            <person name="Herman E.K."/>
            <person name="Lin Y.C."/>
            <person name="Napier J."/>
            <person name="Ogata H."/>
            <person name="Sarno A.F."/>
            <person name="Shmutz J."/>
            <person name="Schroeder D."/>
            <person name="de Vargas C."/>
            <person name="Verret F."/>
            <person name="von Dassow P."/>
            <person name="Valentin K."/>
            <person name="Van de Peer Y."/>
            <person name="Wheeler G."/>
            <person name="Dacks J.B."/>
            <person name="Delwiche C.F."/>
            <person name="Dyhrman S.T."/>
            <person name="Glockner G."/>
            <person name="John U."/>
            <person name="Richards T."/>
            <person name="Worden A.Z."/>
            <person name="Zhang X."/>
            <person name="Grigoriev I.V."/>
            <person name="Allen A.E."/>
            <person name="Bidle K."/>
            <person name="Borodovsky M."/>
            <person name="Bowler C."/>
            <person name="Brownlee C."/>
            <person name="Cock J.M."/>
            <person name="Elias M."/>
            <person name="Gladyshev V.N."/>
            <person name="Groth M."/>
            <person name="Guda C."/>
            <person name="Hadaegh A."/>
            <person name="Iglesias-Rodriguez M.D."/>
            <person name="Jenkins J."/>
            <person name="Jones B.M."/>
            <person name="Lawson T."/>
            <person name="Leese F."/>
            <person name="Lindquist E."/>
            <person name="Lobanov A."/>
            <person name="Lomsadze A."/>
            <person name="Malik S.B."/>
            <person name="Marsh M.E."/>
            <person name="Mackinder L."/>
            <person name="Mock T."/>
            <person name="Mueller-Roeber B."/>
            <person name="Pagarete A."/>
            <person name="Parker M."/>
            <person name="Probert I."/>
            <person name="Quesneville H."/>
            <person name="Raines C."/>
            <person name="Rensing S.A."/>
            <person name="Riano-Pachon D.M."/>
            <person name="Richier S."/>
            <person name="Rokitta S."/>
            <person name="Shiraiwa Y."/>
            <person name="Soanes D.M."/>
            <person name="van der Giezen M."/>
            <person name="Wahlund T.M."/>
            <person name="Williams B."/>
            <person name="Wilson W."/>
            <person name="Wolfe G."/>
            <person name="Wurch L.L."/>
        </authorList>
    </citation>
    <scope>NUCLEOTIDE SEQUENCE</scope>
</reference>
<evidence type="ECO:0000256" key="1">
    <source>
        <dbReference type="ARBA" id="ARBA00004370"/>
    </source>
</evidence>
<dbReference type="InterPro" id="IPR006685">
    <property type="entry name" value="MscS_channel_2nd"/>
</dbReference>
<proteinExistence type="predicted"/>
<evidence type="ECO:0000256" key="2">
    <source>
        <dbReference type="ARBA" id="ARBA00022692"/>
    </source>
</evidence>